<dbReference type="Bgee" id="WBGene00010690">
    <property type="expression patterns" value="Expressed in germ line (C elegans) and 3 other cell types or tissues"/>
</dbReference>
<organism evidence="2 3">
    <name type="scientific">Caenorhabditis elegans</name>
    <dbReference type="NCBI Taxonomy" id="6239"/>
    <lineage>
        <taxon>Eukaryota</taxon>
        <taxon>Metazoa</taxon>
        <taxon>Ecdysozoa</taxon>
        <taxon>Nematoda</taxon>
        <taxon>Chromadorea</taxon>
        <taxon>Rhabditida</taxon>
        <taxon>Rhabditina</taxon>
        <taxon>Rhabditomorpha</taxon>
        <taxon>Rhabditoidea</taxon>
        <taxon>Rhabditidae</taxon>
        <taxon>Peloderinae</taxon>
        <taxon>Caenorhabditis</taxon>
    </lineage>
</organism>
<dbReference type="PIR" id="T23516">
    <property type="entry name" value="T23516"/>
</dbReference>
<evidence type="ECO:0000256" key="1">
    <source>
        <dbReference type="SAM" id="MobiDB-lite"/>
    </source>
</evidence>
<dbReference type="WormBase" id="K08H2.3">
    <property type="protein sequence ID" value="CE06161"/>
    <property type="gene ID" value="WBGene00010690"/>
</dbReference>
<evidence type="ECO:0007829" key="5">
    <source>
        <dbReference type="PeptideAtlas" id="Q21368"/>
    </source>
</evidence>
<gene>
    <name evidence="2" type="ORF">CELE_K08H2.3</name>
    <name evidence="2 4" type="ORF">K08H2.3</name>
</gene>
<keyword evidence="5" id="KW-1267">Proteomics identification</keyword>
<dbReference type="RefSeq" id="NP_510196.1">
    <property type="nucleotide sequence ID" value="NM_077795.1"/>
</dbReference>
<dbReference type="HOGENOM" id="CLU_1042916_0_0_1"/>
<dbReference type="AGR" id="WB:WBGene00010690"/>
<dbReference type="PANTHER" id="PTHR36942">
    <property type="entry name" value="PROTEIN CBG10268"/>
    <property type="match status" value="1"/>
</dbReference>
<dbReference type="SMR" id="Q21368"/>
<accession>Q21368</accession>
<proteinExistence type="evidence at protein level"/>
<evidence type="ECO:0000313" key="3">
    <source>
        <dbReference type="Proteomes" id="UP000001940"/>
    </source>
</evidence>
<dbReference type="IntAct" id="Q21368">
    <property type="interactions" value="1"/>
</dbReference>
<dbReference type="CTD" id="181448"/>
<dbReference type="STRING" id="6239.K08H2.3.1"/>
<dbReference type="EMBL" id="BX284606">
    <property type="protein sequence ID" value="CAA94150.1"/>
    <property type="molecule type" value="Genomic_DNA"/>
</dbReference>
<evidence type="ECO:0000313" key="4">
    <source>
        <dbReference type="WormBase" id="K08H2.3"/>
    </source>
</evidence>
<evidence type="ECO:0000313" key="2">
    <source>
        <dbReference type="EMBL" id="CAA94150.1"/>
    </source>
</evidence>
<feature type="compositionally biased region" description="Acidic residues" evidence="1">
    <location>
        <begin position="172"/>
        <end position="185"/>
    </location>
</feature>
<dbReference type="Proteomes" id="UP000001940">
    <property type="component" value="Chromosome X"/>
</dbReference>
<dbReference type="AlphaFoldDB" id="Q21368"/>
<dbReference type="PeptideAtlas" id="Q21368"/>
<sequence>MNGESERKLHELPTEGRIERRVTEAADEGIAAFEKRMYYMLDKRPHGEIPTRLLLWRFGIIDGYSSLNEHMRDIKIRVIEKCGQYPWDFDKLVYDKIRKKFFEGVIPIFYKIARFADMQRNDGIPMEYEEEDPIGTGLEYSERAEGEFIELYNTWFFHEDVDGQQPGREDFDPAAEQENSEDPEVVEPKSVDRNLALFLGEMYLTMQPHTDVYPPAPKPGDIVIPIGGLAKCECSPGCTRELPQPAYRIIDEAERRWFPKDNNKLRK</sequence>
<dbReference type="KEGG" id="cel:CELE_K08H2.3"/>
<protein>
    <submittedName>
        <fullName evidence="2">Immunity protein 72 of polymorphic toxin system</fullName>
    </submittedName>
</protein>
<dbReference type="InParanoid" id="Q21368"/>
<dbReference type="PaxDb" id="6239-K08H2.3"/>
<dbReference type="PANTHER" id="PTHR36942:SF1">
    <property type="entry name" value="IMMUNITY PROTEIN 72 OF POLYMORPHIC TOXIN SYSTEM-RELATED"/>
    <property type="match status" value="1"/>
</dbReference>
<dbReference type="UCSC" id="K08H2.3">
    <property type="organism name" value="c. elegans"/>
</dbReference>
<name>Q21368_CAEEL</name>
<reference evidence="2 3" key="1">
    <citation type="journal article" date="1998" name="Science">
        <title>Genome sequence of the nematode C. elegans: a platform for investigating biology.</title>
        <authorList>
            <consortium name="The C. elegans sequencing consortium"/>
            <person name="Sulson J.E."/>
            <person name="Waterston R."/>
        </authorList>
    </citation>
    <scope>NUCLEOTIDE SEQUENCE [LARGE SCALE GENOMIC DNA]</scope>
    <source>
        <strain evidence="2 3">Bristol N2</strain>
    </source>
</reference>
<feature type="region of interest" description="Disordered" evidence="1">
    <location>
        <begin position="166"/>
        <end position="186"/>
    </location>
</feature>
<keyword evidence="3" id="KW-1185">Reference proteome</keyword>
<dbReference type="GeneID" id="181448"/>